<proteinExistence type="predicted"/>
<sequence>MEQSAVYRRLKTFLDRQAHSYNLLGERVSIQGKVLSTEEAIGKPQRQDFPLIKGKEKLLQAEFKGALGQAFTDSPDSFEGTLNGFLKMPLETNFQRAAFTAVLNAVMRHLGMVEGTIHCKGDEPNKCAQKLVDYIRKNFNKPKIALIGFQPALLDFCSREFPVRVVDLNPENIGREKYGVLVEDAEFKTRELLGWCDLLLVTGSTLTNGTIVNFLELDKQVIFYGTTIAGAAKILGLKRFCECAK</sequence>
<dbReference type="EMBL" id="CP059066">
    <property type="protein sequence ID" value="QSQ08884.1"/>
    <property type="molecule type" value="Genomic_DNA"/>
</dbReference>
<accession>A0A8A0RM66</accession>
<evidence type="ECO:0000313" key="2">
    <source>
        <dbReference type="EMBL" id="QSQ08884.1"/>
    </source>
</evidence>
<protein>
    <recommendedName>
        <fullName evidence="1">Putative heavy-metal chelation domain-containing protein</fullName>
    </recommendedName>
</protein>
<dbReference type="InterPro" id="IPR007161">
    <property type="entry name" value="DUF364"/>
</dbReference>
<dbReference type="AlphaFoldDB" id="A0A8A0RM66"/>
<dbReference type="Gene3D" id="3.40.50.11590">
    <property type="match status" value="1"/>
</dbReference>
<dbReference type="KEGG" id="kme:H0A61_01235"/>
<dbReference type="SUPFAM" id="SSF159713">
    <property type="entry name" value="Dhaf3308-like"/>
    <property type="match status" value="1"/>
</dbReference>
<dbReference type="Pfam" id="PF04016">
    <property type="entry name" value="DUF364"/>
    <property type="match status" value="1"/>
</dbReference>
<dbReference type="RefSeq" id="WP_206709084.1">
    <property type="nucleotide sequence ID" value="NZ_CP059066.1"/>
</dbReference>
<reference evidence="2" key="1">
    <citation type="submission" date="2020-07" db="EMBL/GenBank/DDBJ databases">
        <title>Koleobacter methoxysyntrophicus gen. nov., sp. nov., a novel anaerobic bacterium isolated from deep subsurface oil field and proposal of Koleobacterales ord. nov. in the phylum Firmicutes.</title>
        <authorList>
            <person name="Sakamoto S."/>
            <person name="Tamaki H."/>
        </authorList>
    </citation>
    <scope>NUCLEOTIDE SEQUENCE</scope>
    <source>
        <strain evidence="2">NRmbB1</strain>
    </source>
</reference>
<feature type="domain" description="Putative heavy-metal chelation" evidence="1">
    <location>
        <begin position="136"/>
        <end position="227"/>
    </location>
</feature>
<evidence type="ECO:0000259" key="1">
    <source>
        <dbReference type="Pfam" id="PF04016"/>
    </source>
</evidence>
<keyword evidence="3" id="KW-1185">Reference proteome</keyword>
<organism evidence="2 3">
    <name type="scientific">Koleobacter methoxysyntrophicus</name>
    <dbReference type="NCBI Taxonomy" id="2751313"/>
    <lineage>
        <taxon>Bacteria</taxon>
        <taxon>Bacillati</taxon>
        <taxon>Bacillota</taxon>
        <taxon>Clostridia</taxon>
        <taxon>Koleobacterales</taxon>
        <taxon>Koleobacteraceae</taxon>
        <taxon>Koleobacter</taxon>
    </lineage>
</organism>
<gene>
    <name evidence="2" type="ORF">H0A61_01235</name>
</gene>
<dbReference type="Proteomes" id="UP000662904">
    <property type="component" value="Chromosome"/>
</dbReference>
<evidence type="ECO:0000313" key="3">
    <source>
        <dbReference type="Proteomes" id="UP000662904"/>
    </source>
</evidence>
<name>A0A8A0RM66_9FIRM</name>